<name>A0ACD4B131_9CAUD</name>
<sequence length="108" mass="12694">MEPDPYVQFLENWIPGIGESTKLHDQLHDHFNLGFSVNDEARLLGFQLGHHPAGSFFHVIIFSTMSLTIYPKHYRNSWGDVKDFYSSYLKGKYWQAVPYWFIPRTILS</sequence>
<organism evidence="1 2">
    <name type="scientific">Cyanophage S-TIM5</name>
    <dbReference type="NCBI Taxonomy" id="1137745"/>
    <lineage>
        <taxon>Viruses</taxon>
        <taxon>Duplodnaviria</taxon>
        <taxon>Heunggongvirae</taxon>
        <taxon>Uroviricota</taxon>
        <taxon>Caudoviricetes</taxon>
        <taxon>Aurunvirus</taxon>
        <taxon>Aurunvirus STIM5</taxon>
    </lineage>
</organism>
<accession>A0ACD4B131</accession>
<reference evidence="1 2" key="1">
    <citation type="journal article" date="2012" name="Proc. Natl. Acad. Sci. U.S.A.">
        <title>A novel lineage of myoviruses infecting cyanobacteria is widespread in the oceans.</title>
        <authorList>
            <person name="Sabehi G."/>
            <person name="Shaulov L."/>
            <person name="Silver D.H."/>
            <person name="Yanai I."/>
            <person name="Harel A."/>
            <person name="Lindell D."/>
        </authorList>
    </citation>
    <scope>NUCLEOTIDE SEQUENCE [LARGE SCALE GENOMIC DNA]</scope>
</reference>
<dbReference type="EMBL" id="JQ245707">
    <property type="protein sequence ID" value="UTS51936.1"/>
    <property type="molecule type" value="Genomic_DNA"/>
</dbReference>
<keyword evidence="2" id="KW-1185">Reference proteome</keyword>
<evidence type="ECO:0000313" key="2">
    <source>
        <dbReference type="Proteomes" id="UP000007178"/>
    </source>
</evidence>
<proteinExistence type="predicted"/>
<evidence type="ECO:0000313" key="1">
    <source>
        <dbReference type="EMBL" id="UTS51936.1"/>
    </source>
</evidence>
<protein>
    <submittedName>
        <fullName evidence="1">Uncharacterized protein</fullName>
    </submittedName>
</protein>
<dbReference type="Proteomes" id="UP000007178">
    <property type="component" value="Segment"/>
</dbReference>